<accession>A0A0K9Q322</accession>
<dbReference type="GO" id="GO:0006869">
    <property type="term" value="P:lipid transport"/>
    <property type="evidence" value="ECO:0007669"/>
    <property type="project" value="InterPro"/>
</dbReference>
<comment type="caution">
    <text evidence="4">The sequence shown here is derived from an EMBL/GenBank/DDBJ whole genome shotgun (WGS) entry which is preliminary data.</text>
</comment>
<proteinExistence type="inferred from homology"/>
<feature type="signal peptide" evidence="2">
    <location>
        <begin position="1"/>
        <end position="29"/>
    </location>
</feature>
<dbReference type="InterPro" id="IPR016140">
    <property type="entry name" value="Bifunc_inhib/LTP/seed_store"/>
</dbReference>
<name>A0A0K9Q322_ZOSMR</name>
<evidence type="ECO:0000256" key="1">
    <source>
        <dbReference type="RuleBase" id="RU000628"/>
    </source>
</evidence>
<dbReference type="PANTHER" id="PTHR33076">
    <property type="entry name" value="NON-SPECIFIC LIPID-TRANSFER PROTEIN 2-RELATED"/>
    <property type="match status" value="1"/>
</dbReference>
<dbReference type="SMART" id="SM00499">
    <property type="entry name" value="AAI"/>
    <property type="match status" value="1"/>
</dbReference>
<dbReference type="EMBL" id="LFYR01000235">
    <property type="protein sequence ID" value="KMZ74850.1"/>
    <property type="molecule type" value="Genomic_DNA"/>
</dbReference>
<dbReference type="OMA" id="SACCANV"/>
<dbReference type="PRINTS" id="PR00382">
    <property type="entry name" value="LIPIDTRNSFER"/>
</dbReference>
<reference evidence="5" key="1">
    <citation type="journal article" date="2016" name="Nature">
        <title>The genome of the seagrass Zostera marina reveals angiosperm adaptation to the sea.</title>
        <authorList>
            <person name="Olsen J.L."/>
            <person name="Rouze P."/>
            <person name="Verhelst B."/>
            <person name="Lin Y.-C."/>
            <person name="Bayer T."/>
            <person name="Collen J."/>
            <person name="Dattolo E."/>
            <person name="De Paoli E."/>
            <person name="Dittami S."/>
            <person name="Maumus F."/>
            <person name="Michel G."/>
            <person name="Kersting A."/>
            <person name="Lauritano C."/>
            <person name="Lohaus R."/>
            <person name="Toepel M."/>
            <person name="Tonon T."/>
            <person name="Vanneste K."/>
            <person name="Amirebrahimi M."/>
            <person name="Brakel J."/>
            <person name="Bostroem C."/>
            <person name="Chovatia M."/>
            <person name="Grimwood J."/>
            <person name="Jenkins J.W."/>
            <person name="Jueterbock A."/>
            <person name="Mraz A."/>
            <person name="Stam W.T."/>
            <person name="Tice H."/>
            <person name="Bornberg-Bauer E."/>
            <person name="Green P.J."/>
            <person name="Pearson G.A."/>
            <person name="Procaccini G."/>
            <person name="Duarte C.M."/>
            <person name="Schmutz J."/>
            <person name="Reusch T.B.H."/>
            <person name="Van de Peer Y."/>
        </authorList>
    </citation>
    <scope>NUCLEOTIDE SEQUENCE [LARGE SCALE GENOMIC DNA]</scope>
    <source>
        <strain evidence="5">cv. Finnish</strain>
    </source>
</reference>
<dbReference type="OrthoDB" id="1890443at2759"/>
<feature type="domain" description="Bifunctional inhibitor/plant lipid transfer protein/seed storage helical" evidence="3">
    <location>
        <begin position="32"/>
        <end position="118"/>
    </location>
</feature>
<feature type="chain" id="PRO_5005528252" description="Non-specific lipid-transfer protein" evidence="2">
    <location>
        <begin position="30"/>
        <end position="122"/>
    </location>
</feature>
<dbReference type="InterPro" id="IPR036312">
    <property type="entry name" value="Bifun_inhib/LTP/seed_sf"/>
</dbReference>
<protein>
    <recommendedName>
        <fullName evidence="1">Non-specific lipid-transfer protein</fullName>
    </recommendedName>
</protein>
<keyword evidence="2" id="KW-0732">Signal</keyword>
<evidence type="ECO:0000259" key="3">
    <source>
        <dbReference type="SMART" id="SM00499"/>
    </source>
</evidence>
<gene>
    <name evidence="4" type="ORF">ZOSMA_121G00240</name>
</gene>
<comment type="similarity">
    <text evidence="1">Belongs to the plant LTP family.</text>
</comment>
<comment type="function">
    <text evidence="1">Plant non-specific lipid-transfer proteins transfer phospholipids as well as galactolipids across membranes. May play a role in wax or cutin deposition in the cell walls of expanding epidermal cells and certain secretory tissues.</text>
</comment>
<keyword evidence="5" id="KW-1185">Reference proteome</keyword>
<organism evidence="4 5">
    <name type="scientific">Zostera marina</name>
    <name type="common">Eelgrass</name>
    <dbReference type="NCBI Taxonomy" id="29655"/>
    <lineage>
        <taxon>Eukaryota</taxon>
        <taxon>Viridiplantae</taxon>
        <taxon>Streptophyta</taxon>
        <taxon>Embryophyta</taxon>
        <taxon>Tracheophyta</taxon>
        <taxon>Spermatophyta</taxon>
        <taxon>Magnoliopsida</taxon>
        <taxon>Liliopsida</taxon>
        <taxon>Zosteraceae</taxon>
        <taxon>Zostera</taxon>
    </lineage>
</organism>
<dbReference type="AlphaFoldDB" id="A0A0K9Q322"/>
<keyword evidence="1" id="KW-0446">Lipid-binding</keyword>
<dbReference type="SUPFAM" id="SSF47699">
    <property type="entry name" value="Bifunctional inhibitor/lipid-transfer protein/seed storage 2S albumin"/>
    <property type="match status" value="1"/>
</dbReference>
<evidence type="ECO:0000313" key="5">
    <source>
        <dbReference type="Proteomes" id="UP000036987"/>
    </source>
</evidence>
<dbReference type="Pfam" id="PF00234">
    <property type="entry name" value="Tryp_alpha_amyl"/>
    <property type="match status" value="1"/>
</dbReference>
<dbReference type="CDD" id="cd01960">
    <property type="entry name" value="nsLTP1"/>
    <property type="match status" value="1"/>
</dbReference>
<dbReference type="Proteomes" id="UP000036987">
    <property type="component" value="Unassembled WGS sequence"/>
</dbReference>
<sequence length="122" mass="13331">MASFTSNTKMHRLSLFVVLLLATTYTASSFSCLGSLMSLISCQSYVTSQNNFPPPRSCCNAVTRLNARLTTTLLRQEACVCFKDYTSRMTNINDEKISSLPQACGLVLGFQIGTDINCTAIP</sequence>
<dbReference type="GO" id="GO:0008289">
    <property type="term" value="F:lipid binding"/>
    <property type="evidence" value="ECO:0007669"/>
    <property type="project" value="UniProtKB-KW"/>
</dbReference>
<dbReference type="InterPro" id="IPR000528">
    <property type="entry name" value="Plant_nsLTP"/>
</dbReference>
<keyword evidence="1" id="KW-0813">Transport</keyword>
<dbReference type="Gene3D" id="1.10.110.10">
    <property type="entry name" value="Plant lipid-transfer and hydrophobic proteins"/>
    <property type="match status" value="1"/>
</dbReference>
<evidence type="ECO:0000256" key="2">
    <source>
        <dbReference type="SAM" id="SignalP"/>
    </source>
</evidence>
<evidence type="ECO:0000313" key="4">
    <source>
        <dbReference type="EMBL" id="KMZ74850.1"/>
    </source>
</evidence>